<evidence type="ECO:0000313" key="1">
    <source>
        <dbReference type="EMBL" id="POM77027.1"/>
    </source>
</evidence>
<name>A0A2P4YGU7_9STRA</name>
<evidence type="ECO:0000313" key="2">
    <source>
        <dbReference type="Proteomes" id="UP000237271"/>
    </source>
</evidence>
<accession>A0A2P4YGU7</accession>
<proteinExistence type="predicted"/>
<dbReference type="EMBL" id="NCKW01003070">
    <property type="protein sequence ID" value="POM77027.1"/>
    <property type="molecule type" value="Genomic_DNA"/>
</dbReference>
<dbReference type="OrthoDB" id="1711136at2759"/>
<keyword evidence="2" id="KW-1185">Reference proteome</keyword>
<protein>
    <submittedName>
        <fullName evidence="1">Auxin response factor 2</fullName>
    </submittedName>
</protein>
<reference evidence="1 2" key="1">
    <citation type="journal article" date="2017" name="Genome Biol. Evol.">
        <title>Phytophthora megakarya and P. palmivora, closely related causal agents of cacao black pod rot, underwent increases in genome sizes and gene numbers by different mechanisms.</title>
        <authorList>
            <person name="Ali S.S."/>
            <person name="Shao J."/>
            <person name="Lary D.J."/>
            <person name="Kronmiller B."/>
            <person name="Shen D."/>
            <person name="Strem M.D."/>
            <person name="Amoako-Attah I."/>
            <person name="Akrofi A.Y."/>
            <person name="Begoude B.A."/>
            <person name="Ten Hoopen G.M."/>
            <person name="Coulibaly K."/>
            <person name="Kebe B.I."/>
            <person name="Melnick R.L."/>
            <person name="Guiltinan M.J."/>
            <person name="Tyler B.M."/>
            <person name="Meinhardt L.W."/>
            <person name="Bailey B.A."/>
        </authorList>
    </citation>
    <scope>NUCLEOTIDE SEQUENCE [LARGE SCALE GENOMIC DNA]</scope>
    <source>
        <strain evidence="2">sbr112.9</strain>
    </source>
</reference>
<comment type="caution">
    <text evidence="1">The sequence shown here is derived from an EMBL/GenBank/DDBJ whole genome shotgun (WGS) entry which is preliminary data.</text>
</comment>
<dbReference type="AlphaFoldDB" id="A0A2P4YGU7"/>
<dbReference type="Proteomes" id="UP000237271">
    <property type="component" value="Unassembled WGS sequence"/>
</dbReference>
<organism evidence="1 2">
    <name type="scientific">Phytophthora palmivora</name>
    <dbReference type="NCBI Taxonomy" id="4796"/>
    <lineage>
        <taxon>Eukaryota</taxon>
        <taxon>Sar</taxon>
        <taxon>Stramenopiles</taxon>
        <taxon>Oomycota</taxon>
        <taxon>Peronosporomycetes</taxon>
        <taxon>Peronosporales</taxon>
        <taxon>Peronosporaceae</taxon>
        <taxon>Phytophthora</taxon>
    </lineage>
</organism>
<sequence>MKRVRVPFEVIASSVKFVEATGAQRQSQMRLSVEVKSEMKCMVQVFWNVKASALEGAYQNITSPRMDWPMKRPYQLNDIVPTRAARAAIHAVRSLPGKIYDMDRARMHQLLDDDTSKIKSEVIPDSPKTGFCLDHLFAYDSFRSCSIMERRKDGGSNEYVTSVPSELFGDTGTNEAIESSVVATDCENESTPDSPPVDSSINELQYACIIVIGSIDFFENDKSGFGIKRQLSTSTSRLQEDKVLCQCIAIDFLPTPAKYRRVPVVVKKLHFTATDVFSSQEIFGRESSSASGVQ</sequence>
<gene>
    <name evidence="1" type="ORF">PHPALM_5656</name>
</gene>